<keyword evidence="9" id="KW-0811">Translocation</keyword>
<evidence type="ECO:0000256" key="9">
    <source>
        <dbReference type="ARBA" id="ARBA00023010"/>
    </source>
</evidence>
<dbReference type="GO" id="GO:0005816">
    <property type="term" value="C:spindle pole body"/>
    <property type="evidence" value="ECO:0007669"/>
    <property type="project" value="TreeGrafter"/>
</dbReference>
<sequence>MANSKGKRKAPYKDFLSPALHGRFASTAALLVVVAYLEALVLADWSSWFWSWFPFGPILPRTLFLFGGGMIILVLRVAQYHVGIRTSNSLFHTIAQSLMRTQTYWTFLWYAASSVTLYIPLLSSYSADTEMHWIVYRNGDRARLNEKPLFLATYLLTCAVMQAAEHIIADEDRLVLGDSVEKANVNSTKGQESAPASPLGQVIGRLPGIMTQSSIRAASALCLHLPLYYLAWRPVSWGWTLFFLRPFYNLPKTNMLPPSGPATFYTLKNCLVCGFLVFIFWRVLNVAFSIFMARKPLKNGKPLTAESKDPNGSLLNGLKSKKQYIRGFAMWELAFISREFEDRRIAIFQDIDREEGPVWSQIYTICLDLVKTLGTRVDEFGKQPAPPPAEPAKIEQKSRTSAPPKEDPIFQRQQANKSMRAEVERVVDRVARSPGETPISNLSPVAKKTWKMAKDTVLTPGQQDALQPQNMLGQLQQLLVKFLRNDLGAPFRQEYRNRIAAAVLGTPSAELGLYLNAIESLGMMAVRSLGEDKFGNVHRDVPAIIRTFTSTVRKLEAFKANFPVHWSDVGGSKEAPEVDALVGALKGALRKLVFEFEPYRNDLRLTLTDIRLAKEAAGGEDGDGRGPEMEMAEKKR</sequence>
<evidence type="ECO:0000256" key="4">
    <source>
        <dbReference type="ARBA" id="ARBA00022448"/>
    </source>
</evidence>
<feature type="region of interest" description="Disordered" evidence="13">
    <location>
        <begin position="616"/>
        <end position="636"/>
    </location>
</feature>
<organism evidence="15 16">
    <name type="scientific">Cephalotrichum gorgonifer</name>
    <dbReference type="NCBI Taxonomy" id="2041049"/>
    <lineage>
        <taxon>Eukaryota</taxon>
        <taxon>Fungi</taxon>
        <taxon>Dikarya</taxon>
        <taxon>Ascomycota</taxon>
        <taxon>Pezizomycotina</taxon>
        <taxon>Sordariomycetes</taxon>
        <taxon>Hypocreomycetidae</taxon>
        <taxon>Microascales</taxon>
        <taxon>Microascaceae</taxon>
        <taxon>Cephalotrichum</taxon>
    </lineage>
</organism>
<dbReference type="GO" id="GO:0106166">
    <property type="term" value="F:spindle pole body-nuclear membrane anchor activity"/>
    <property type="evidence" value="ECO:0007669"/>
    <property type="project" value="TreeGrafter"/>
</dbReference>
<keyword evidence="15" id="KW-0261">Viral envelope protein</keyword>
<keyword evidence="16" id="KW-1185">Reference proteome</keyword>
<keyword evidence="5 14" id="KW-0812">Transmembrane</keyword>
<dbReference type="EMBL" id="ONZQ02000009">
    <property type="protein sequence ID" value="SPO03953.1"/>
    <property type="molecule type" value="Genomic_DNA"/>
</dbReference>
<evidence type="ECO:0000256" key="2">
    <source>
        <dbReference type="ARBA" id="ARBA00004567"/>
    </source>
</evidence>
<feature type="compositionally biased region" description="Basic and acidic residues" evidence="13">
    <location>
        <begin position="392"/>
        <end position="409"/>
    </location>
</feature>
<dbReference type="GO" id="GO:0051028">
    <property type="term" value="P:mRNA transport"/>
    <property type="evidence" value="ECO:0007669"/>
    <property type="project" value="UniProtKB-KW"/>
</dbReference>
<keyword evidence="10" id="KW-0906">Nuclear pore complex</keyword>
<dbReference type="PANTHER" id="PTHR13269:SF6">
    <property type="entry name" value="NUCLEOPORIN NDC1"/>
    <property type="match status" value="1"/>
</dbReference>
<keyword evidence="7" id="KW-0653">Protein transport</keyword>
<dbReference type="GO" id="GO:0015031">
    <property type="term" value="P:protein transport"/>
    <property type="evidence" value="ECO:0007669"/>
    <property type="project" value="UniProtKB-KW"/>
</dbReference>
<dbReference type="GO" id="GO:0070762">
    <property type="term" value="C:nuclear pore transmembrane ring"/>
    <property type="evidence" value="ECO:0007669"/>
    <property type="project" value="TreeGrafter"/>
</dbReference>
<dbReference type="PANTHER" id="PTHR13269">
    <property type="entry name" value="NUCLEOPORIN NDC1"/>
    <property type="match status" value="1"/>
</dbReference>
<evidence type="ECO:0000256" key="12">
    <source>
        <dbReference type="ARBA" id="ARBA00023242"/>
    </source>
</evidence>
<evidence type="ECO:0000313" key="16">
    <source>
        <dbReference type="Proteomes" id="UP001187682"/>
    </source>
</evidence>
<dbReference type="Proteomes" id="UP001187682">
    <property type="component" value="Unassembled WGS sequence"/>
</dbReference>
<keyword evidence="11 14" id="KW-0472">Membrane</keyword>
<feature type="transmembrane region" description="Helical" evidence="14">
    <location>
        <begin position="104"/>
        <end position="127"/>
    </location>
</feature>
<evidence type="ECO:0000256" key="11">
    <source>
        <dbReference type="ARBA" id="ARBA00023136"/>
    </source>
</evidence>
<dbReference type="InterPro" id="IPR019049">
    <property type="entry name" value="Nucleoporin_prot_Ndc1/Nup"/>
</dbReference>
<dbReference type="Pfam" id="PF09531">
    <property type="entry name" value="Ndc1_Nup"/>
    <property type="match status" value="1"/>
</dbReference>
<evidence type="ECO:0000256" key="5">
    <source>
        <dbReference type="ARBA" id="ARBA00022692"/>
    </source>
</evidence>
<evidence type="ECO:0000256" key="14">
    <source>
        <dbReference type="SAM" id="Phobius"/>
    </source>
</evidence>
<feature type="region of interest" description="Disordered" evidence="13">
    <location>
        <begin position="379"/>
        <end position="418"/>
    </location>
</feature>
<dbReference type="GO" id="GO:0031965">
    <property type="term" value="C:nuclear membrane"/>
    <property type="evidence" value="ECO:0007669"/>
    <property type="project" value="UniProtKB-SubCell"/>
</dbReference>
<dbReference type="AlphaFoldDB" id="A0AAE8N2U4"/>
<evidence type="ECO:0000256" key="6">
    <source>
        <dbReference type="ARBA" id="ARBA00022816"/>
    </source>
</evidence>
<evidence type="ECO:0000313" key="15">
    <source>
        <dbReference type="EMBL" id="SPO03953.1"/>
    </source>
</evidence>
<keyword evidence="6" id="KW-0509">mRNA transport</keyword>
<feature type="transmembrane region" description="Helical" evidence="14">
    <location>
        <begin position="265"/>
        <end position="291"/>
    </location>
</feature>
<comment type="caution">
    <text evidence="15">The sequence shown here is derived from an EMBL/GenBank/DDBJ whole genome shotgun (WGS) entry which is preliminary data.</text>
</comment>
<evidence type="ECO:0000256" key="1">
    <source>
        <dbReference type="ARBA" id="ARBA00004232"/>
    </source>
</evidence>
<keyword evidence="8 14" id="KW-1133">Transmembrane helix</keyword>
<evidence type="ECO:0000256" key="8">
    <source>
        <dbReference type="ARBA" id="ARBA00022989"/>
    </source>
</evidence>
<evidence type="ECO:0000256" key="3">
    <source>
        <dbReference type="ARBA" id="ARBA00005760"/>
    </source>
</evidence>
<comment type="subcellular location">
    <subcellularLocation>
        <location evidence="1">Nucleus membrane</location>
        <topology evidence="1">Multi-pass membrane protein</topology>
    </subcellularLocation>
    <subcellularLocation>
        <location evidence="2">Nucleus</location>
        <location evidence="2">Nuclear pore complex</location>
    </subcellularLocation>
</comment>
<dbReference type="GO" id="GO:0070631">
    <property type="term" value="P:spindle pole body localization"/>
    <property type="evidence" value="ECO:0007669"/>
    <property type="project" value="TreeGrafter"/>
</dbReference>
<name>A0AAE8N2U4_9PEZI</name>
<feature type="transmembrane region" description="Helical" evidence="14">
    <location>
        <begin position="63"/>
        <end position="83"/>
    </location>
</feature>
<keyword evidence="4" id="KW-0813">Transport</keyword>
<proteinExistence type="inferred from homology"/>
<keyword evidence="12" id="KW-0539">Nucleus</keyword>
<reference evidence="15" key="1">
    <citation type="submission" date="2018-03" db="EMBL/GenBank/DDBJ databases">
        <authorList>
            <person name="Guldener U."/>
        </authorList>
    </citation>
    <scope>NUCLEOTIDE SEQUENCE</scope>
</reference>
<keyword evidence="15" id="KW-0946">Virion</keyword>
<evidence type="ECO:0000256" key="10">
    <source>
        <dbReference type="ARBA" id="ARBA00023132"/>
    </source>
</evidence>
<protein>
    <submittedName>
        <fullName evidence="15">Related to nuclear envelope protein Cut11p</fullName>
    </submittedName>
</protein>
<dbReference type="GO" id="GO:0006999">
    <property type="term" value="P:nuclear pore organization"/>
    <property type="evidence" value="ECO:0007669"/>
    <property type="project" value="TreeGrafter"/>
</dbReference>
<evidence type="ECO:0000256" key="13">
    <source>
        <dbReference type="SAM" id="MobiDB-lite"/>
    </source>
</evidence>
<gene>
    <name evidence="15" type="ORF">DNG_06636</name>
</gene>
<evidence type="ECO:0000256" key="7">
    <source>
        <dbReference type="ARBA" id="ARBA00022927"/>
    </source>
</evidence>
<feature type="compositionally biased region" description="Basic and acidic residues" evidence="13">
    <location>
        <begin position="622"/>
        <end position="636"/>
    </location>
</feature>
<comment type="similarity">
    <text evidence="3">Belongs to the NDC1 family.</text>
</comment>
<accession>A0AAE8N2U4</accession>
<feature type="transmembrane region" description="Helical" evidence="14">
    <location>
        <begin position="20"/>
        <end position="43"/>
    </location>
</feature>